<name>A0A381V6K9_9ZZZZ</name>
<dbReference type="InterPro" id="IPR019921">
    <property type="entry name" value="Lucif-like_OxRdtase_Rv2161c"/>
</dbReference>
<keyword evidence="2" id="KW-0288">FMN</keyword>
<keyword evidence="3" id="KW-0560">Oxidoreductase</keyword>
<dbReference type="GO" id="GO:0046306">
    <property type="term" value="P:alkanesulfonate catabolic process"/>
    <property type="evidence" value="ECO:0007669"/>
    <property type="project" value="TreeGrafter"/>
</dbReference>
<dbReference type="AlphaFoldDB" id="A0A381V6K9"/>
<dbReference type="PANTHER" id="PTHR42847:SF4">
    <property type="entry name" value="ALKANESULFONATE MONOOXYGENASE-RELATED"/>
    <property type="match status" value="1"/>
</dbReference>
<dbReference type="InterPro" id="IPR036661">
    <property type="entry name" value="Luciferase-like_sf"/>
</dbReference>
<dbReference type="PANTHER" id="PTHR42847">
    <property type="entry name" value="ALKANESULFONATE MONOOXYGENASE"/>
    <property type="match status" value="1"/>
</dbReference>
<evidence type="ECO:0000259" key="5">
    <source>
        <dbReference type="Pfam" id="PF00296"/>
    </source>
</evidence>
<dbReference type="SUPFAM" id="SSF51679">
    <property type="entry name" value="Bacterial luciferase-like"/>
    <property type="match status" value="1"/>
</dbReference>
<protein>
    <recommendedName>
        <fullName evidence="5">Luciferase-like domain-containing protein</fullName>
    </recommendedName>
</protein>
<dbReference type="EMBL" id="UINC01007998">
    <property type="protein sequence ID" value="SVA36019.1"/>
    <property type="molecule type" value="Genomic_DNA"/>
</dbReference>
<evidence type="ECO:0000256" key="4">
    <source>
        <dbReference type="ARBA" id="ARBA00023033"/>
    </source>
</evidence>
<evidence type="ECO:0000313" key="6">
    <source>
        <dbReference type="EMBL" id="SVA36019.1"/>
    </source>
</evidence>
<evidence type="ECO:0000256" key="2">
    <source>
        <dbReference type="ARBA" id="ARBA00022643"/>
    </source>
</evidence>
<keyword evidence="1" id="KW-0285">Flavoprotein</keyword>
<dbReference type="NCBIfam" id="TIGR03619">
    <property type="entry name" value="F420_Rv2161c"/>
    <property type="match status" value="1"/>
</dbReference>
<sequence length="278" mass="30893">MHIGAMIFATDYTIRTDELAIALEERGFESLFVPEHTHIPASRKSPWPGGADLPKDYWHTHDPFVSLAYAGAVTKNLKLGTGICLLSQREPIVTAKSVASLDMMSNGRLIFGIGGGWNVEEMEDHGVQYKTRFAQMREHVLAMKALWTEEEATFHGEFVNFDAAWAHPKPVQNPHPPVILGGETDYTLRRIVEYGDGWLPRARSGFDAKENLARLARIAEEGGRNLSEFSVSVFGASDDQSVLDSWAEAGVTRALLTLPSEPQDDVLRRLDKYSAVIK</sequence>
<dbReference type="Pfam" id="PF00296">
    <property type="entry name" value="Bac_luciferase"/>
    <property type="match status" value="1"/>
</dbReference>
<dbReference type="InterPro" id="IPR050172">
    <property type="entry name" value="SsuD_RutA_monooxygenase"/>
</dbReference>
<feature type="domain" description="Luciferase-like" evidence="5">
    <location>
        <begin position="17"/>
        <end position="235"/>
    </location>
</feature>
<proteinExistence type="predicted"/>
<evidence type="ECO:0000256" key="1">
    <source>
        <dbReference type="ARBA" id="ARBA00022630"/>
    </source>
</evidence>
<keyword evidence="4" id="KW-0503">Monooxygenase</keyword>
<dbReference type="Gene3D" id="3.20.20.30">
    <property type="entry name" value="Luciferase-like domain"/>
    <property type="match status" value="1"/>
</dbReference>
<gene>
    <name evidence="6" type="ORF">METZ01_LOCUS88873</name>
</gene>
<organism evidence="6">
    <name type="scientific">marine metagenome</name>
    <dbReference type="NCBI Taxonomy" id="408172"/>
    <lineage>
        <taxon>unclassified sequences</taxon>
        <taxon>metagenomes</taxon>
        <taxon>ecological metagenomes</taxon>
    </lineage>
</organism>
<dbReference type="InterPro" id="IPR011251">
    <property type="entry name" value="Luciferase-like_dom"/>
</dbReference>
<evidence type="ECO:0000256" key="3">
    <source>
        <dbReference type="ARBA" id="ARBA00023002"/>
    </source>
</evidence>
<accession>A0A381V6K9</accession>
<dbReference type="GO" id="GO:0008726">
    <property type="term" value="F:alkanesulfonate monooxygenase activity"/>
    <property type="evidence" value="ECO:0007669"/>
    <property type="project" value="TreeGrafter"/>
</dbReference>
<reference evidence="6" key="1">
    <citation type="submission" date="2018-05" db="EMBL/GenBank/DDBJ databases">
        <authorList>
            <person name="Lanie J.A."/>
            <person name="Ng W.-L."/>
            <person name="Kazmierczak K.M."/>
            <person name="Andrzejewski T.M."/>
            <person name="Davidsen T.M."/>
            <person name="Wayne K.J."/>
            <person name="Tettelin H."/>
            <person name="Glass J.I."/>
            <person name="Rusch D."/>
            <person name="Podicherti R."/>
            <person name="Tsui H.-C.T."/>
            <person name="Winkler M.E."/>
        </authorList>
    </citation>
    <scope>NUCLEOTIDE SEQUENCE</scope>
</reference>